<comment type="caution">
    <text evidence="2">The sequence shown here is derived from an EMBL/GenBank/DDBJ whole genome shotgun (WGS) entry which is preliminary data.</text>
</comment>
<protein>
    <submittedName>
        <fullName evidence="2">IS630 family transposase</fullName>
    </submittedName>
</protein>
<sequence>MQKAIHKTRDKNHARRLTAMLMLHRGSRVTDVARTLCCARSSVGRWINWFTLYGVEGLISLSPGRERKWPFEQICALLVQLVSRSPCDFGYQRSRWSTELLAIKINEITGGKLHPGTVRRWLPSAGLVWRRAAPTLHIRDPHKDEKMAAIRKALDECSPEHPVFYEDEVDIHLNPKIGADWQRRGQQKRVVTPGENEKYYLAGALHSGTGKVSYVGGSSKASSLFISLLKHLKATYRRAKTITLIVDNYIIHKSEKTRNWLKANPKFRVIYQPVYSPWVNHVERLWQALLDTITRNHQCRSMWQLLKKVRHFMETASLFPERKHGLAKV</sequence>
<feature type="domain" description="Tc1-like transposase DDE" evidence="1">
    <location>
        <begin position="163"/>
        <end position="301"/>
    </location>
</feature>
<reference evidence="2" key="1">
    <citation type="submission" date="2019-07" db="EMBL/GenBank/DDBJ databases">
        <authorList>
            <consortium name="GenomeTrakr network: Whole genome sequencing for foodborne pathogen traceback"/>
        </authorList>
    </citation>
    <scope>NUCLEOTIDE SEQUENCE [LARGE SCALE GENOMIC DNA]</scope>
    <source>
        <strain evidence="2">FDA00014297</strain>
    </source>
</reference>
<evidence type="ECO:0000259" key="1">
    <source>
        <dbReference type="Pfam" id="PF13358"/>
    </source>
</evidence>
<name>A0A5Y2QPJ2_SALER</name>
<dbReference type="InterPro" id="IPR047655">
    <property type="entry name" value="Transpos_IS630-like"/>
</dbReference>
<dbReference type="Proteomes" id="UP000839641">
    <property type="component" value="Unassembled WGS sequence"/>
</dbReference>
<accession>A0A5Y2QPJ2</accession>
<dbReference type="Pfam" id="PF13565">
    <property type="entry name" value="HTH_32"/>
    <property type="match status" value="1"/>
</dbReference>
<dbReference type="AlphaFoldDB" id="A0A5Y2QPJ2"/>
<organism evidence="2">
    <name type="scientific">Salmonella enterica subsp. arizonae</name>
    <dbReference type="NCBI Taxonomy" id="59203"/>
    <lineage>
        <taxon>Bacteria</taxon>
        <taxon>Pseudomonadati</taxon>
        <taxon>Pseudomonadota</taxon>
        <taxon>Gammaproteobacteria</taxon>
        <taxon>Enterobacterales</taxon>
        <taxon>Enterobacteriaceae</taxon>
        <taxon>Salmonella</taxon>
    </lineage>
</organism>
<dbReference type="EMBL" id="AAILJL010000011">
    <property type="protein sequence ID" value="ECF4923567.1"/>
    <property type="molecule type" value="Genomic_DNA"/>
</dbReference>
<dbReference type="InterPro" id="IPR038717">
    <property type="entry name" value="Tc1-like_DDE_dom"/>
</dbReference>
<dbReference type="SUPFAM" id="SSF46689">
    <property type="entry name" value="Homeodomain-like"/>
    <property type="match status" value="1"/>
</dbReference>
<dbReference type="GO" id="GO:0003676">
    <property type="term" value="F:nucleic acid binding"/>
    <property type="evidence" value="ECO:0007669"/>
    <property type="project" value="InterPro"/>
</dbReference>
<dbReference type="Pfam" id="PF13358">
    <property type="entry name" value="DDE_3"/>
    <property type="match status" value="1"/>
</dbReference>
<gene>
    <name evidence="2" type="ORF">FLP03_15475</name>
</gene>
<dbReference type="Gene3D" id="3.30.420.10">
    <property type="entry name" value="Ribonuclease H-like superfamily/Ribonuclease H"/>
    <property type="match status" value="1"/>
</dbReference>
<dbReference type="InterPro" id="IPR036397">
    <property type="entry name" value="RNaseH_sf"/>
</dbReference>
<proteinExistence type="predicted"/>
<dbReference type="InterPro" id="IPR009057">
    <property type="entry name" value="Homeodomain-like_sf"/>
</dbReference>
<evidence type="ECO:0000313" key="2">
    <source>
        <dbReference type="EMBL" id="ECF4923567.1"/>
    </source>
</evidence>
<dbReference type="NCBIfam" id="NF033545">
    <property type="entry name" value="transpos_IS630"/>
    <property type="match status" value="1"/>
</dbReference>